<keyword evidence="3" id="KW-0964">Secreted</keyword>
<evidence type="ECO:0000256" key="5">
    <source>
        <dbReference type="ARBA" id="ARBA00022815"/>
    </source>
</evidence>
<comment type="function">
    <text evidence="7">Stimulates the secretion of gonadotropins.</text>
</comment>
<evidence type="ECO:0000313" key="10">
    <source>
        <dbReference type="Proteomes" id="UP001501920"/>
    </source>
</evidence>
<keyword evidence="4 7" id="KW-0372">Hormone</keyword>
<accession>A0A3B4E8V6</accession>
<comment type="similarity">
    <text evidence="2 7">Belongs to the GnRH family.</text>
</comment>
<dbReference type="PROSITE" id="PS00473">
    <property type="entry name" value="GNRH"/>
    <property type="match status" value="1"/>
</dbReference>
<evidence type="ECO:0000256" key="3">
    <source>
        <dbReference type="ARBA" id="ARBA00022525"/>
    </source>
</evidence>
<sequence>MKTSSALLWVMICVVVLQVHCQHWSYGLSPGGRRAAESLTGTFQGPASYMCDYVDLSPRNKLSKLKELLVGGSISVSKQCI</sequence>
<keyword evidence="10" id="KW-1185">Reference proteome</keyword>
<dbReference type="Pfam" id="PF00446">
    <property type="entry name" value="GnRH"/>
    <property type="match status" value="1"/>
</dbReference>
<evidence type="ECO:0000256" key="2">
    <source>
        <dbReference type="ARBA" id="ARBA00010968"/>
    </source>
</evidence>
<dbReference type="STRING" id="42514.ENSPNAP00000032235"/>
<protein>
    <recommendedName>
        <fullName evidence="7">Progonadoliberin</fullName>
    </recommendedName>
    <component>
        <recommendedName>
            <fullName evidence="7">Gonadoliberin</fullName>
        </recommendedName>
        <alternativeName>
            <fullName evidence="7">Gonadotropin-releasing hormone</fullName>
            <shortName evidence="7">GnRH</shortName>
        </alternativeName>
        <alternativeName>
            <fullName evidence="7">Luliberin</fullName>
        </alternativeName>
        <alternativeName>
            <fullName evidence="7">Luteinizing hormone-releasing hormone</fullName>
            <shortName evidence="7">LH-RH</shortName>
        </alternativeName>
    </component>
    <component>
        <recommendedName>
            <fullName evidence="7">GnRH-associated peptide</fullName>
        </recommendedName>
        <alternativeName>
            <fullName evidence="7">GnRH-associated peptide</fullName>
        </alternativeName>
    </component>
</protein>
<evidence type="ECO:0000256" key="8">
    <source>
        <dbReference type="SAM" id="SignalP"/>
    </source>
</evidence>
<evidence type="ECO:0000256" key="4">
    <source>
        <dbReference type="ARBA" id="ARBA00022702"/>
    </source>
</evidence>
<dbReference type="GO" id="GO:0005576">
    <property type="term" value="C:extracellular region"/>
    <property type="evidence" value="ECO:0007669"/>
    <property type="project" value="UniProtKB-SubCell"/>
</dbReference>
<proteinExistence type="inferred from homology"/>
<name>A0A3B4E8V6_PYGNA</name>
<dbReference type="InterPro" id="IPR002012">
    <property type="entry name" value="GnRH"/>
</dbReference>
<reference evidence="9 10" key="1">
    <citation type="submission" date="2020-10" db="EMBL/GenBank/DDBJ databases">
        <title>Pygocentrus nattereri (red-bellied piranha) genome, fPygNat1, primary haplotype.</title>
        <authorList>
            <person name="Myers G."/>
            <person name="Meyer A."/>
            <person name="Karagic N."/>
            <person name="Pippel M."/>
            <person name="Winkler S."/>
            <person name="Tracey A."/>
            <person name="Wood J."/>
            <person name="Formenti G."/>
            <person name="Howe K."/>
            <person name="Fedrigo O."/>
            <person name="Jarvis E.D."/>
        </authorList>
    </citation>
    <scope>NUCLEOTIDE SEQUENCE [LARGE SCALE GENOMIC DNA]</scope>
</reference>
<dbReference type="Proteomes" id="UP001501920">
    <property type="component" value="Chromosome 29"/>
</dbReference>
<keyword evidence="8" id="KW-0732">Signal</keyword>
<reference evidence="9" key="3">
    <citation type="submission" date="2025-09" db="UniProtKB">
        <authorList>
            <consortium name="Ensembl"/>
        </authorList>
    </citation>
    <scope>IDENTIFICATION</scope>
</reference>
<evidence type="ECO:0000256" key="1">
    <source>
        <dbReference type="ARBA" id="ARBA00004613"/>
    </source>
</evidence>
<dbReference type="GO" id="GO:0005179">
    <property type="term" value="F:hormone activity"/>
    <property type="evidence" value="ECO:0007669"/>
    <property type="project" value="UniProtKB-KW"/>
</dbReference>
<comment type="subcellular location">
    <subcellularLocation>
        <location evidence="1 7">Secreted</location>
    </subcellularLocation>
</comment>
<dbReference type="OMA" id="LLWVMIC"/>
<dbReference type="GeneTree" id="ENSGT00940000181688"/>
<reference evidence="9" key="2">
    <citation type="submission" date="2025-08" db="UniProtKB">
        <authorList>
            <consortium name="Ensembl"/>
        </authorList>
    </citation>
    <scope>IDENTIFICATION</scope>
</reference>
<evidence type="ECO:0000313" key="9">
    <source>
        <dbReference type="Ensembl" id="ENSPNAP00000032235.1"/>
    </source>
</evidence>
<dbReference type="AlphaFoldDB" id="A0A3B4E8V6"/>
<feature type="chain" id="PRO_5017369444" description="Progonadoliberin" evidence="8">
    <location>
        <begin position="22"/>
        <end position="81"/>
    </location>
</feature>
<keyword evidence="6" id="KW-0873">Pyrrolidone carboxylic acid</keyword>
<feature type="signal peptide" evidence="8">
    <location>
        <begin position="1"/>
        <end position="21"/>
    </location>
</feature>
<evidence type="ECO:0000256" key="6">
    <source>
        <dbReference type="ARBA" id="ARBA00023283"/>
    </source>
</evidence>
<dbReference type="Ensembl" id="ENSPNAT00000037208.2">
    <property type="protein sequence ID" value="ENSPNAP00000032235.1"/>
    <property type="gene ID" value="ENSPNAG00000020086.2"/>
</dbReference>
<organism evidence="9 10">
    <name type="scientific">Pygocentrus nattereri</name>
    <name type="common">Red-bellied piranha</name>
    <dbReference type="NCBI Taxonomy" id="42514"/>
    <lineage>
        <taxon>Eukaryota</taxon>
        <taxon>Metazoa</taxon>
        <taxon>Chordata</taxon>
        <taxon>Craniata</taxon>
        <taxon>Vertebrata</taxon>
        <taxon>Euteleostomi</taxon>
        <taxon>Actinopterygii</taxon>
        <taxon>Neopterygii</taxon>
        <taxon>Teleostei</taxon>
        <taxon>Ostariophysi</taxon>
        <taxon>Characiformes</taxon>
        <taxon>Characoidei</taxon>
        <taxon>Pygocentrus</taxon>
    </lineage>
</organism>
<evidence type="ECO:0000256" key="7">
    <source>
        <dbReference type="RuleBase" id="RU000635"/>
    </source>
</evidence>
<keyword evidence="5 7" id="KW-0027">Amidation</keyword>